<dbReference type="EMBL" id="BMOK01000003">
    <property type="protein sequence ID" value="GGL48096.1"/>
    <property type="molecule type" value="Genomic_DNA"/>
</dbReference>
<dbReference type="Proteomes" id="UP000654670">
    <property type="component" value="Unassembled WGS sequence"/>
</dbReference>
<dbReference type="AlphaFoldDB" id="A0A917S038"/>
<dbReference type="RefSeq" id="WP_188802015.1">
    <property type="nucleotide sequence ID" value="NZ_BMOK01000003.1"/>
</dbReference>
<organism evidence="1 2">
    <name type="scientific">Sporolactobacillus putidus</name>
    <dbReference type="NCBI Taxonomy" id="492735"/>
    <lineage>
        <taxon>Bacteria</taxon>
        <taxon>Bacillati</taxon>
        <taxon>Bacillota</taxon>
        <taxon>Bacilli</taxon>
        <taxon>Bacillales</taxon>
        <taxon>Sporolactobacillaceae</taxon>
        <taxon>Sporolactobacillus</taxon>
    </lineage>
</organism>
<evidence type="ECO:0000313" key="2">
    <source>
        <dbReference type="Proteomes" id="UP000654670"/>
    </source>
</evidence>
<keyword evidence="2" id="KW-1185">Reference proteome</keyword>
<name>A0A917S038_9BACL</name>
<proteinExistence type="predicted"/>
<reference evidence="1" key="2">
    <citation type="submission" date="2020-09" db="EMBL/GenBank/DDBJ databases">
        <authorList>
            <person name="Sun Q."/>
            <person name="Ohkuma M."/>
        </authorList>
    </citation>
    <scope>NUCLEOTIDE SEQUENCE</scope>
    <source>
        <strain evidence="1">JCM 15325</strain>
    </source>
</reference>
<accession>A0A917S038</accession>
<protein>
    <submittedName>
        <fullName evidence="1">Uncharacterized protein</fullName>
    </submittedName>
</protein>
<sequence length="185" mass="20710">MTVSSRLLQISILTGLVLVSCLSISNEVTAQPFPTKIIVTERNPDFRSLVATSDLIVYAHLDVRINKWETGRTLPPNRRLVNSRQEIHILNTYRGTAPSPAYLLTTGVEPLPRPDDPMNALYTGPLADGDYVLFLKEYGDKRYYTLNGGFSAVYPVYGGKIIALYEGFKELDGQSLEELKSTIRR</sequence>
<gene>
    <name evidence="1" type="ORF">GCM10007968_10390</name>
</gene>
<reference evidence="1" key="1">
    <citation type="journal article" date="2014" name="Int. J. Syst. Evol. Microbiol.">
        <title>Complete genome sequence of Corynebacterium casei LMG S-19264T (=DSM 44701T), isolated from a smear-ripened cheese.</title>
        <authorList>
            <consortium name="US DOE Joint Genome Institute (JGI-PGF)"/>
            <person name="Walter F."/>
            <person name="Albersmeier A."/>
            <person name="Kalinowski J."/>
            <person name="Ruckert C."/>
        </authorList>
    </citation>
    <scope>NUCLEOTIDE SEQUENCE</scope>
    <source>
        <strain evidence="1">JCM 15325</strain>
    </source>
</reference>
<comment type="caution">
    <text evidence="1">The sequence shown here is derived from an EMBL/GenBank/DDBJ whole genome shotgun (WGS) entry which is preliminary data.</text>
</comment>
<evidence type="ECO:0000313" key="1">
    <source>
        <dbReference type="EMBL" id="GGL48096.1"/>
    </source>
</evidence>
<dbReference type="PROSITE" id="PS51257">
    <property type="entry name" value="PROKAR_LIPOPROTEIN"/>
    <property type="match status" value="1"/>
</dbReference>